<feature type="domain" description="ABC transmembrane type-1" evidence="9">
    <location>
        <begin position="106"/>
        <end position="297"/>
    </location>
</feature>
<gene>
    <name evidence="10" type="ORF">FY030_06725</name>
</gene>
<evidence type="ECO:0000256" key="1">
    <source>
        <dbReference type="ARBA" id="ARBA00004651"/>
    </source>
</evidence>
<dbReference type="KEGG" id="serw:FY030_06725"/>
<feature type="transmembrane region" description="Helical" evidence="7">
    <location>
        <begin position="46"/>
        <end position="68"/>
    </location>
</feature>
<evidence type="ECO:0000256" key="7">
    <source>
        <dbReference type="RuleBase" id="RU363032"/>
    </source>
</evidence>
<evidence type="ECO:0000256" key="8">
    <source>
        <dbReference type="SAM" id="MobiDB-lite"/>
    </source>
</evidence>
<dbReference type="OrthoDB" id="61122at2"/>
<dbReference type="EMBL" id="CP044427">
    <property type="protein sequence ID" value="QFG68446.1"/>
    <property type="molecule type" value="Genomic_DNA"/>
</dbReference>
<dbReference type="GO" id="GO:0005886">
    <property type="term" value="C:plasma membrane"/>
    <property type="evidence" value="ECO:0007669"/>
    <property type="project" value="UniProtKB-SubCell"/>
</dbReference>
<protein>
    <submittedName>
        <fullName evidence="10">Carbohydrate ABC transporter permease</fullName>
    </submittedName>
</protein>
<feature type="region of interest" description="Disordered" evidence="8">
    <location>
        <begin position="1"/>
        <end position="41"/>
    </location>
</feature>
<keyword evidence="3" id="KW-1003">Cell membrane</keyword>
<keyword evidence="5 7" id="KW-1133">Transmembrane helix</keyword>
<dbReference type="PANTHER" id="PTHR43744">
    <property type="entry name" value="ABC TRANSPORTER PERMEASE PROTEIN MG189-RELATED-RELATED"/>
    <property type="match status" value="1"/>
</dbReference>
<dbReference type="InterPro" id="IPR035906">
    <property type="entry name" value="MetI-like_sf"/>
</dbReference>
<proteinExistence type="inferred from homology"/>
<dbReference type="GO" id="GO:0055085">
    <property type="term" value="P:transmembrane transport"/>
    <property type="evidence" value="ECO:0007669"/>
    <property type="project" value="InterPro"/>
</dbReference>
<keyword evidence="6 7" id="KW-0472">Membrane</keyword>
<feature type="transmembrane region" description="Helical" evidence="7">
    <location>
        <begin position="141"/>
        <end position="163"/>
    </location>
</feature>
<keyword evidence="11" id="KW-1185">Reference proteome</keyword>
<keyword evidence="2 7" id="KW-0813">Transport</keyword>
<evidence type="ECO:0000256" key="4">
    <source>
        <dbReference type="ARBA" id="ARBA00022692"/>
    </source>
</evidence>
<evidence type="ECO:0000259" key="9">
    <source>
        <dbReference type="PROSITE" id="PS50928"/>
    </source>
</evidence>
<dbReference type="InterPro" id="IPR000515">
    <property type="entry name" value="MetI-like"/>
</dbReference>
<dbReference type="RefSeq" id="WP_158060834.1">
    <property type="nucleotide sequence ID" value="NZ_CP044427.1"/>
</dbReference>
<sequence length="311" mass="33584">MSTTTRVQTSSSELNDPAALRLSGGQSLPPRSRRPKEGSGRRDGGVLVYLAALIVVALTLGPVLYAVLGGFRSNAQLAADPAGLPDPWVLDNYRRVITGSTFWTYAVNSLAIAVITTVVTVVAGLMAAYPLARYQFRWREPLFMVFVVGLLFPATVAIIPLFILVTRDLSMGNTWWGVALPQAAFALPMTIVILRPFLMAIPREMEEAAIMDGASRMQFFWRVLLPLSAPGAITVGVLAFVGSWNAYLLPLLLLRGDMKTLPLGVADFSSQYSSDTAGVFAFTTLAMVPALIFFLAMQKRIVNGLQGAVKG</sequence>
<dbReference type="AlphaFoldDB" id="A0A5J6V5I2"/>
<evidence type="ECO:0000256" key="2">
    <source>
        <dbReference type="ARBA" id="ARBA00022448"/>
    </source>
</evidence>
<dbReference type="Proteomes" id="UP000326546">
    <property type="component" value="Chromosome"/>
</dbReference>
<dbReference type="PROSITE" id="PS50928">
    <property type="entry name" value="ABC_TM1"/>
    <property type="match status" value="1"/>
</dbReference>
<dbReference type="PANTHER" id="PTHR43744:SF12">
    <property type="entry name" value="ABC TRANSPORTER PERMEASE PROTEIN MG189-RELATED"/>
    <property type="match status" value="1"/>
</dbReference>
<dbReference type="SUPFAM" id="SSF161098">
    <property type="entry name" value="MetI-like"/>
    <property type="match status" value="1"/>
</dbReference>
<evidence type="ECO:0000256" key="3">
    <source>
        <dbReference type="ARBA" id="ARBA00022475"/>
    </source>
</evidence>
<evidence type="ECO:0000313" key="10">
    <source>
        <dbReference type="EMBL" id="QFG68446.1"/>
    </source>
</evidence>
<evidence type="ECO:0000256" key="5">
    <source>
        <dbReference type="ARBA" id="ARBA00022989"/>
    </source>
</evidence>
<name>A0A5J6V5I2_9MICO</name>
<feature type="transmembrane region" description="Helical" evidence="7">
    <location>
        <begin position="175"/>
        <end position="198"/>
    </location>
</feature>
<accession>A0A5J6V5I2</accession>
<keyword evidence="4 7" id="KW-0812">Transmembrane</keyword>
<dbReference type="Pfam" id="PF00528">
    <property type="entry name" value="BPD_transp_1"/>
    <property type="match status" value="1"/>
</dbReference>
<feature type="transmembrane region" description="Helical" evidence="7">
    <location>
        <begin position="277"/>
        <end position="296"/>
    </location>
</feature>
<evidence type="ECO:0000313" key="11">
    <source>
        <dbReference type="Proteomes" id="UP000326546"/>
    </source>
</evidence>
<feature type="transmembrane region" description="Helical" evidence="7">
    <location>
        <begin position="102"/>
        <end position="129"/>
    </location>
</feature>
<organism evidence="10 11">
    <name type="scientific">Ornithinimicrobium pratense</name>
    <dbReference type="NCBI Taxonomy" id="2593973"/>
    <lineage>
        <taxon>Bacteria</taxon>
        <taxon>Bacillati</taxon>
        <taxon>Actinomycetota</taxon>
        <taxon>Actinomycetes</taxon>
        <taxon>Micrococcales</taxon>
        <taxon>Ornithinimicrobiaceae</taxon>
        <taxon>Ornithinimicrobium</taxon>
    </lineage>
</organism>
<comment type="subcellular location">
    <subcellularLocation>
        <location evidence="1 7">Cell membrane</location>
        <topology evidence="1 7">Multi-pass membrane protein</topology>
    </subcellularLocation>
</comment>
<reference evidence="10 11" key="1">
    <citation type="submission" date="2019-09" db="EMBL/GenBank/DDBJ databases">
        <title>Serinicoccus pratensis sp. nov., isolated from meadow soil.</title>
        <authorList>
            <person name="Zhang W."/>
        </authorList>
    </citation>
    <scope>NUCLEOTIDE SEQUENCE [LARGE SCALE GENOMIC DNA]</scope>
    <source>
        <strain evidence="10 11">W204</strain>
    </source>
</reference>
<evidence type="ECO:0000256" key="6">
    <source>
        <dbReference type="ARBA" id="ARBA00023136"/>
    </source>
</evidence>
<comment type="similarity">
    <text evidence="7">Belongs to the binding-protein-dependent transport system permease family.</text>
</comment>
<dbReference type="Gene3D" id="1.10.3720.10">
    <property type="entry name" value="MetI-like"/>
    <property type="match status" value="1"/>
</dbReference>
<feature type="compositionally biased region" description="Polar residues" evidence="8">
    <location>
        <begin position="1"/>
        <end position="14"/>
    </location>
</feature>
<dbReference type="CDD" id="cd06261">
    <property type="entry name" value="TM_PBP2"/>
    <property type="match status" value="1"/>
</dbReference>
<feature type="transmembrane region" description="Helical" evidence="7">
    <location>
        <begin position="219"/>
        <end position="244"/>
    </location>
</feature>